<evidence type="ECO:0000256" key="1">
    <source>
        <dbReference type="ARBA" id="ARBA00004123"/>
    </source>
</evidence>
<keyword evidence="11" id="KW-0175">Coiled coil</keyword>
<dbReference type="Gene3D" id="3.80.10.10">
    <property type="entry name" value="Ribonuclease Inhibitor"/>
    <property type="match status" value="2"/>
</dbReference>
<comment type="function">
    <text evidence="8">CPSF plays a key role in pre-mRNA 3'-end formation, recognizing the AAUAAA signal sequence and interacting with poly(A)polymerase and other factors to bring about cleavage and poly(A) addition.</text>
</comment>
<dbReference type="SUPFAM" id="SSF52058">
    <property type="entry name" value="L domain-like"/>
    <property type="match status" value="1"/>
</dbReference>
<evidence type="ECO:0000256" key="3">
    <source>
        <dbReference type="ARBA" id="ARBA00022614"/>
    </source>
</evidence>
<evidence type="ECO:0000256" key="12">
    <source>
        <dbReference type="SAM" id="MobiDB-lite"/>
    </source>
</evidence>
<evidence type="ECO:0000259" key="13">
    <source>
        <dbReference type="SMART" id="SM01027"/>
    </source>
</evidence>
<dbReference type="CDD" id="cd16293">
    <property type="entry name" value="CPSF2-like_MBL-fold"/>
    <property type="match status" value="1"/>
</dbReference>
<sequence>MTSIVKLEALSGVLDDGPLCYLLQVDDVYFLLDCGWDERFDMAYIEAVKRRIPKINAVLLSYGDIAHAGALPYLVAKCGLKCPVYATVPVCKMSAMFLYDWVQGHLSAEDFSHFNFDDIDQAMRYVQQVKYTQTILLKGDNGLQITPYPAGHMMGGAIWKITKMGDEEIVYAVDFNHKKERHLNGCTFDGIGRPNLLIMDSYNSMYNQARRKFRDEMLLTKLLNTVRNGGDVMLVIDTAGRMLELAHLLDQLWQNVDAGLMTYSLVMLSSVASSVVEYAKSLIEWMSDKIQKNFEVQRTNPFQFRHVQLCHNKNDLYRIRSPKVVLVSGLDMESGLSRELFLDWCANSKNTIIVSGRSGDRTLGTKLIRMAEAREANRPISNIIRLEVKRRVLLDGAELEAWIRKKKEEEQEAIRQRLEAARRSARLEYAVESDDSDDEDTLAAVCEAAATGANNYRKLGPNKNDFNKRNTKSSILWTYEPQQKSSFFKQNKRSFPMFPHHEHRIKMDAYGEMIRPEDYIVNDGIVPDIDAMSQEAPIQEEIADRSEAEPKPMSKPLERPTKCVTSKTKVEVLCRVEYIDFEGRSDGESIKKFLGQIKPKQLILVHGSPEATQHLSDYVKENDLVQGSVFTPCLGEVVDATIESHILQVVLNEQLMSSLVFQKVKDAELAWIDARVLRKIENNQIVFEPLVGEKLKALESEAAKAAEPVEKMEVDEEIDPEENAPVQRRVEENTAVEKLYLEMLPVSEIPPHQAVFVNDPKLSDMKHFFVAEGFQADFNCGVLYVNNSMDVEQQNAHSSDESDVENGAPAQEEEGRKDNLFDLDAIPVDSTYIDLVQRRVTHIPDLSRFQELQELCLRQNFIKVVENLTHLTLENLELYDNQLTEIQGLDQLVNLESLDLSHNRIHKIEGLDKLVNLKSLFLVSNKITKIEGLENLVNLELLELGDNRIRKIENINHLTKIKKLFLGKNKIRKIEGIENLTEITTLALPANRLLNMDGIQHLSKLQELCMSDQGITTLEALEPLKELIIVDMANNDITNFNGLGEKPELEDLWVNGNKISDWKEVDRLREIKSLTTVYLEFNPIYKQDPNSYRRKAILALPQITQLDAAVCRT</sequence>
<evidence type="ECO:0000256" key="4">
    <source>
        <dbReference type="ARBA" id="ARBA00022664"/>
    </source>
</evidence>
<dbReference type="InterPro" id="IPR003591">
    <property type="entry name" value="Leu-rich_rpt_typical-subtyp"/>
</dbReference>
<keyword evidence="6 10" id="KW-0694">RNA-binding</keyword>
<evidence type="ECO:0000256" key="2">
    <source>
        <dbReference type="ARBA" id="ARBA00010624"/>
    </source>
</evidence>
<keyword evidence="7 10" id="KW-0539">Nucleus</keyword>
<proteinExistence type="inferred from homology"/>
<dbReference type="InterPro" id="IPR022712">
    <property type="entry name" value="Beta_Casp"/>
</dbReference>
<evidence type="ECO:0000256" key="7">
    <source>
        <dbReference type="ARBA" id="ARBA00023242"/>
    </source>
</evidence>
<dbReference type="SMART" id="SM01027">
    <property type="entry name" value="Beta-Casp"/>
    <property type="match status" value="1"/>
</dbReference>
<organism evidence="14 15">
    <name type="scientific">Steinernema hermaphroditum</name>
    <dbReference type="NCBI Taxonomy" id="289476"/>
    <lineage>
        <taxon>Eukaryota</taxon>
        <taxon>Metazoa</taxon>
        <taxon>Ecdysozoa</taxon>
        <taxon>Nematoda</taxon>
        <taxon>Chromadorea</taxon>
        <taxon>Rhabditida</taxon>
        <taxon>Tylenchina</taxon>
        <taxon>Panagrolaimomorpha</taxon>
        <taxon>Strongyloidoidea</taxon>
        <taxon>Steinernematidae</taxon>
        <taxon>Steinernema</taxon>
    </lineage>
</organism>
<evidence type="ECO:0000256" key="9">
    <source>
        <dbReference type="ARBA" id="ARBA00065452"/>
    </source>
</evidence>
<dbReference type="PROSITE" id="PS51450">
    <property type="entry name" value="LRR"/>
    <property type="match status" value="7"/>
</dbReference>
<dbReference type="InterPro" id="IPR036866">
    <property type="entry name" value="RibonucZ/Hydroxyglut_hydro"/>
</dbReference>
<dbReference type="PANTHER" id="PTHR45922">
    <property type="entry name" value="CLEAVAGE AND POLYADENYLATION SPECIFICITY FACTOR SUBUNIT 2"/>
    <property type="match status" value="1"/>
</dbReference>
<dbReference type="FunFam" id="3.60.15.10:FF:000008">
    <property type="entry name" value="Cleavage and polyadenylation specificity factor subunit 2"/>
    <property type="match status" value="1"/>
</dbReference>
<evidence type="ECO:0000256" key="8">
    <source>
        <dbReference type="ARBA" id="ARBA00058386"/>
    </source>
</evidence>
<keyword evidence="5" id="KW-0677">Repeat</keyword>
<evidence type="ECO:0000313" key="14">
    <source>
        <dbReference type="EMBL" id="KAK0400698.1"/>
    </source>
</evidence>
<keyword evidence="4 10" id="KW-0507">mRNA processing</keyword>
<accession>A0AA39LKM5</accession>
<reference evidence="14" key="1">
    <citation type="submission" date="2023-06" db="EMBL/GenBank/DDBJ databases">
        <title>Genomic analysis of the entomopathogenic nematode Steinernema hermaphroditum.</title>
        <authorList>
            <person name="Schwarz E.M."/>
            <person name="Heppert J.K."/>
            <person name="Baniya A."/>
            <person name="Schwartz H.T."/>
            <person name="Tan C.-H."/>
            <person name="Antoshechkin I."/>
            <person name="Sternberg P.W."/>
            <person name="Goodrich-Blair H."/>
            <person name="Dillman A.R."/>
        </authorList>
    </citation>
    <scope>NUCLEOTIDE SEQUENCE</scope>
    <source>
        <strain evidence="14">PS9179</strain>
        <tissue evidence="14">Whole animal</tissue>
    </source>
</reference>
<evidence type="ECO:0000256" key="11">
    <source>
        <dbReference type="SAM" id="Coils"/>
    </source>
</evidence>
<dbReference type="SUPFAM" id="SSF56281">
    <property type="entry name" value="Metallo-hydrolase/oxidoreductase"/>
    <property type="match status" value="1"/>
</dbReference>
<evidence type="ECO:0000313" key="15">
    <source>
        <dbReference type="Proteomes" id="UP001175271"/>
    </source>
</evidence>
<dbReference type="GO" id="GO:0003723">
    <property type="term" value="F:RNA binding"/>
    <property type="evidence" value="ECO:0007669"/>
    <property type="project" value="UniProtKB-KW"/>
</dbReference>
<protein>
    <recommendedName>
        <fullName evidence="10">Cleavage and polyadenylation specificity factor subunit 2</fullName>
    </recommendedName>
    <alternativeName>
        <fullName evidence="10">Cleavage and polyadenylation specificity factor 100 kDa subunit</fullName>
    </alternativeName>
</protein>
<dbReference type="GO" id="GO:0005847">
    <property type="term" value="C:mRNA cleavage and polyadenylation specificity factor complex"/>
    <property type="evidence" value="ECO:0007669"/>
    <property type="project" value="InterPro"/>
</dbReference>
<dbReference type="InterPro" id="IPR025875">
    <property type="entry name" value="Leu-rich_rpt_4"/>
</dbReference>
<keyword evidence="3" id="KW-0433">Leucine-rich repeat</keyword>
<feature type="region of interest" description="Disordered" evidence="12">
    <location>
        <begin position="793"/>
        <end position="816"/>
    </location>
</feature>
<comment type="subunit">
    <text evidence="9">CPSF is a heterotetramer composed of four distinct subunits 160, 100, 70 and 30 kDa.</text>
</comment>
<dbReference type="InterPro" id="IPR001611">
    <property type="entry name" value="Leu-rich_rpt"/>
</dbReference>
<dbReference type="InterPro" id="IPR001279">
    <property type="entry name" value="Metallo-B-lactamas"/>
</dbReference>
<dbReference type="GO" id="GO:0006398">
    <property type="term" value="P:mRNA 3'-end processing by stem-loop binding and cleavage"/>
    <property type="evidence" value="ECO:0007669"/>
    <property type="project" value="InterPro"/>
</dbReference>
<feature type="coiled-coil region" evidence="11">
    <location>
        <begin position="399"/>
        <end position="428"/>
    </location>
</feature>
<dbReference type="Pfam" id="PF10996">
    <property type="entry name" value="Beta-Casp"/>
    <property type="match status" value="1"/>
</dbReference>
<dbReference type="Pfam" id="PF16661">
    <property type="entry name" value="Lactamase_B_6"/>
    <property type="match status" value="1"/>
</dbReference>
<dbReference type="InterPro" id="IPR025069">
    <property type="entry name" value="Cpsf2_C"/>
</dbReference>
<dbReference type="Pfam" id="PF13299">
    <property type="entry name" value="CPSF100_C"/>
    <property type="match status" value="1"/>
</dbReference>
<comment type="similarity">
    <text evidence="2 10">Belongs to the metallo-beta-lactamase superfamily. RNA-metabolizing metallo-beta-lactamase-like family. CPSF2/YSH1 subfamily.</text>
</comment>
<comment type="subcellular location">
    <subcellularLocation>
        <location evidence="1 10">Nucleus</location>
    </subcellularLocation>
</comment>
<dbReference type="AlphaFoldDB" id="A0AA39LKM5"/>
<dbReference type="SMART" id="SM00365">
    <property type="entry name" value="LRR_SD22"/>
    <property type="match status" value="10"/>
</dbReference>
<name>A0AA39LKM5_9BILA</name>
<keyword evidence="15" id="KW-1185">Reference proteome</keyword>
<evidence type="ECO:0000256" key="6">
    <source>
        <dbReference type="ARBA" id="ARBA00022884"/>
    </source>
</evidence>
<dbReference type="Pfam" id="PF07521">
    <property type="entry name" value="RMMBL"/>
    <property type="match status" value="1"/>
</dbReference>
<comment type="caution">
    <text evidence="14">The sequence shown here is derived from an EMBL/GenBank/DDBJ whole genome shotgun (WGS) entry which is preliminary data.</text>
</comment>
<dbReference type="PANTHER" id="PTHR45922:SF1">
    <property type="entry name" value="CLEAVAGE AND POLYADENYLATION SPECIFICITY FACTOR SUBUNIT 2"/>
    <property type="match status" value="1"/>
</dbReference>
<gene>
    <name evidence="14" type="ORF">QR680_015406</name>
</gene>
<dbReference type="InterPro" id="IPR027075">
    <property type="entry name" value="CPSF2"/>
</dbReference>
<dbReference type="InterPro" id="IPR011108">
    <property type="entry name" value="RMMBL"/>
</dbReference>
<dbReference type="EMBL" id="JAUCMV010000004">
    <property type="protein sequence ID" value="KAK0400698.1"/>
    <property type="molecule type" value="Genomic_DNA"/>
</dbReference>
<dbReference type="Gene3D" id="3.60.15.10">
    <property type="entry name" value="Ribonuclease Z/Hydroxyacylglutathione hydrolase-like"/>
    <property type="match status" value="1"/>
</dbReference>
<dbReference type="Proteomes" id="UP001175271">
    <property type="component" value="Unassembled WGS sequence"/>
</dbReference>
<dbReference type="SMART" id="SM00369">
    <property type="entry name" value="LRR_TYP"/>
    <property type="match status" value="4"/>
</dbReference>
<dbReference type="InterPro" id="IPR032675">
    <property type="entry name" value="LRR_dom_sf"/>
</dbReference>
<feature type="domain" description="Beta-Casp" evidence="13">
    <location>
        <begin position="242"/>
        <end position="367"/>
    </location>
</feature>
<dbReference type="Pfam" id="PF12799">
    <property type="entry name" value="LRR_4"/>
    <property type="match status" value="2"/>
</dbReference>
<dbReference type="InterPro" id="IPR035639">
    <property type="entry name" value="CPSF2_MBL"/>
</dbReference>
<evidence type="ECO:0000256" key="10">
    <source>
        <dbReference type="RuleBase" id="RU365006"/>
    </source>
</evidence>
<evidence type="ECO:0000256" key="5">
    <source>
        <dbReference type="ARBA" id="ARBA00022737"/>
    </source>
</evidence>